<dbReference type="Proteomes" id="UP000518266">
    <property type="component" value="Unassembled WGS sequence"/>
</dbReference>
<dbReference type="EMBL" id="JAAKFY010000013">
    <property type="protein sequence ID" value="KAF3847940.1"/>
    <property type="molecule type" value="Genomic_DNA"/>
</dbReference>
<gene>
    <name evidence="6" type="ORF">F7725_020968</name>
</gene>
<name>A0A7J5YEU4_DISMA</name>
<dbReference type="GO" id="GO:0031012">
    <property type="term" value="C:extracellular matrix"/>
    <property type="evidence" value="ECO:0007669"/>
    <property type="project" value="TreeGrafter"/>
</dbReference>
<sequence length="608" mass="65820">MISPASWIFLSVLSISVSFMPMDVTRPTGSPSRLRAVATLVAVSLHISSLDEITTTLAHLKYFNTMNSTSEGKAESDRLQAEGCTVRLSRLETTSAPWRATYVPQSAPLKAPERFHKHFCSQEHRQEVILIWTLGGLDDGKTSPMQVKTLWDGTDECVPLLTVYCDGQTQEGSAELMPSSGHTATGGTGALRGLEKGSGEVKKRPRSGLSGGKAPKLQWSPPGFATYSCKKFDLRRCPCSESTAARLLVDFPGQRRSVSIMALLLCLGLSLLASVQSSNVKNCHHGCHCEVESFGLFDSFSLTRVDCRGLGPGTTMPIPIPLDTSHLDLSSNTMGPLTDTMLSGPGYTTLVSLDLSSNLITTITANVLSKLRYLETLDLSHNNLQSLSLGCFSGLPLAEVDLSHNSFQEFDMDVFATKVNGEPVSVDLSHNRLVSVSTALRGRELHIQTLNLSANRLLSVPALAGLPLRYLNLDGNPITQIKEGAFAQLKNLVYLSISGLQDLHEIMPNSFTGLLSLQVLDLSNNPKLKTLSPAVFSGLDSLLELNLSGSAVASLPNNMLTHLPSIKSITLGRSIQCWRTQKQGQFHRQLGQVQHNEVLSCNVEGVVL</sequence>
<evidence type="ECO:0000256" key="2">
    <source>
        <dbReference type="ARBA" id="ARBA00022729"/>
    </source>
</evidence>
<dbReference type="PANTHER" id="PTHR24373">
    <property type="entry name" value="SLIT RELATED LEUCINE-RICH REPEAT NEURONAL PROTEIN"/>
    <property type="match status" value="1"/>
</dbReference>
<dbReference type="InterPro" id="IPR001611">
    <property type="entry name" value="Leu-rich_rpt"/>
</dbReference>
<dbReference type="OrthoDB" id="676979at2759"/>
<feature type="signal peptide" evidence="5">
    <location>
        <begin position="1"/>
        <end position="18"/>
    </location>
</feature>
<evidence type="ECO:0000313" key="6">
    <source>
        <dbReference type="EMBL" id="KAF3847940.1"/>
    </source>
</evidence>
<keyword evidence="3" id="KW-0677">Repeat</keyword>
<dbReference type="PROSITE" id="PS51450">
    <property type="entry name" value="LRR"/>
    <property type="match status" value="3"/>
</dbReference>
<keyword evidence="2 5" id="KW-0732">Signal</keyword>
<evidence type="ECO:0000256" key="5">
    <source>
        <dbReference type="SAM" id="SignalP"/>
    </source>
</evidence>
<dbReference type="InterPro" id="IPR050328">
    <property type="entry name" value="Dev_Immune_Receptor"/>
</dbReference>
<evidence type="ECO:0000256" key="4">
    <source>
        <dbReference type="SAM" id="MobiDB-lite"/>
    </source>
</evidence>
<feature type="region of interest" description="Disordered" evidence="4">
    <location>
        <begin position="172"/>
        <end position="215"/>
    </location>
</feature>
<organism evidence="6 7">
    <name type="scientific">Dissostichus mawsoni</name>
    <name type="common">Antarctic cod</name>
    <dbReference type="NCBI Taxonomy" id="36200"/>
    <lineage>
        <taxon>Eukaryota</taxon>
        <taxon>Metazoa</taxon>
        <taxon>Chordata</taxon>
        <taxon>Craniata</taxon>
        <taxon>Vertebrata</taxon>
        <taxon>Euteleostomi</taxon>
        <taxon>Actinopterygii</taxon>
        <taxon>Neopterygii</taxon>
        <taxon>Teleostei</taxon>
        <taxon>Neoteleostei</taxon>
        <taxon>Acanthomorphata</taxon>
        <taxon>Eupercaria</taxon>
        <taxon>Perciformes</taxon>
        <taxon>Notothenioidei</taxon>
        <taxon>Nototheniidae</taxon>
        <taxon>Dissostichus</taxon>
    </lineage>
</organism>
<reference evidence="6 7" key="1">
    <citation type="submission" date="2020-03" db="EMBL/GenBank/DDBJ databases">
        <title>Dissostichus mawsoni Genome sequencing and assembly.</title>
        <authorList>
            <person name="Park H."/>
        </authorList>
    </citation>
    <scope>NUCLEOTIDE SEQUENCE [LARGE SCALE GENOMIC DNA]</scope>
    <source>
        <strain evidence="6">DM0001</strain>
        <tissue evidence="6">Muscle</tissue>
    </source>
</reference>
<comment type="caution">
    <text evidence="6">The sequence shown here is derived from an EMBL/GenBank/DDBJ whole genome shotgun (WGS) entry which is preliminary data.</text>
</comment>
<dbReference type="Gene3D" id="3.80.10.10">
    <property type="entry name" value="Ribonuclease Inhibitor"/>
    <property type="match status" value="2"/>
</dbReference>
<dbReference type="SMART" id="SM00369">
    <property type="entry name" value="LRR_TYP"/>
    <property type="match status" value="5"/>
</dbReference>
<dbReference type="PRINTS" id="PR00019">
    <property type="entry name" value="LEURICHRPT"/>
</dbReference>
<dbReference type="AlphaFoldDB" id="A0A7J5YEU4"/>
<feature type="chain" id="PRO_5029795298" description="Tsukushin" evidence="5">
    <location>
        <begin position="19"/>
        <end position="608"/>
    </location>
</feature>
<evidence type="ECO:0000256" key="1">
    <source>
        <dbReference type="ARBA" id="ARBA00022614"/>
    </source>
</evidence>
<keyword evidence="7" id="KW-1185">Reference proteome</keyword>
<dbReference type="GO" id="GO:0005615">
    <property type="term" value="C:extracellular space"/>
    <property type="evidence" value="ECO:0007669"/>
    <property type="project" value="TreeGrafter"/>
</dbReference>
<dbReference type="InterPro" id="IPR003591">
    <property type="entry name" value="Leu-rich_rpt_typical-subtyp"/>
</dbReference>
<evidence type="ECO:0000313" key="7">
    <source>
        <dbReference type="Proteomes" id="UP000518266"/>
    </source>
</evidence>
<dbReference type="Pfam" id="PF13855">
    <property type="entry name" value="LRR_8"/>
    <property type="match status" value="3"/>
</dbReference>
<accession>A0A7J5YEU4</accession>
<protein>
    <recommendedName>
        <fullName evidence="8">Tsukushin</fullName>
    </recommendedName>
</protein>
<dbReference type="InterPro" id="IPR032675">
    <property type="entry name" value="LRR_dom_sf"/>
</dbReference>
<keyword evidence="1" id="KW-0433">Leucine-rich repeat</keyword>
<proteinExistence type="predicted"/>
<feature type="compositionally biased region" description="Basic and acidic residues" evidence="4">
    <location>
        <begin position="193"/>
        <end position="202"/>
    </location>
</feature>
<evidence type="ECO:0000256" key="3">
    <source>
        <dbReference type="ARBA" id="ARBA00022737"/>
    </source>
</evidence>
<evidence type="ECO:0008006" key="8">
    <source>
        <dbReference type="Google" id="ProtNLM"/>
    </source>
</evidence>
<dbReference type="SUPFAM" id="SSF52058">
    <property type="entry name" value="L domain-like"/>
    <property type="match status" value="1"/>
</dbReference>
<dbReference type="PANTHER" id="PTHR24373:SF352">
    <property type="entry name" value="TSUKUSHI"/>
    <property type="match status" value="1"/>
</dbReference>